<reference evidence="3 4" key="1">
    <citation type="submission" date="2020-08" db="EMBL/GenBank/DDBJ databases">
        <authorList>
            <person name="Koutsovoulos G."/>
            <person name="Danchin GJ E."/>
        </authorList>
    </citation>
    <scope>NUCLEOTIDE SEQUENCE [LARGE SCALE GENOMIC DNA]</scope>
</reference>
<proteinExistence type="predicted"/>
<dbReference type="EMBL" id="CAJEWN010000055">
    <property type="protein sequence ID" value="CAD2153966.1"/>
    <property type="molecule type" value="Genomic_DNA"/>
</dbReference>
<evidence type="ECO:0000313" key="4">
    <source>
        <dbReference type="Proteomes" id="UP000580250"/>
    </source>
</evidence>
<protein>
    <submittedName>
        <fullName evidence="3">Uncharacterized protein</fullName>
    </submittedName>
</protein>
<feature type="region of interest" description="Disordered" evidence="1">
    <location>
        <begin position="157"/>
        <end position="188"/>
    </location>
</feature>
<evidence type="ECO:0000256" key="1">
    <source>
        <dbReference type="SAM" id="MobiDB-lite"/>
    </source>
</evidence>
<dbReference type="AlphaFoldDB" id="A0A6V7UCZ3"/>
<name>A0A6V7UCZ3_MELEN</name>
<evidence type="ECO:0000313" key="3">
    <source>
        <dbReference type="EMBL" id="CAD2153966.1"/>
    </source>
</evidence>
<dbReference type="Proteomes" id="UP000580250">
    <property type="component" value="Unassembled WGS sequence"/>
</dbReference>
<gene>
    <name evidence="3" type="ORF">MENT_LOCUS11311</name>
</gene>
<sequence>MNLKFCLFSFCFLFQFCLNEGNVFEEIINSIGVEGLKEYLFENLAGKLRNFEHKIDSSNLGNGINELCNKLGKMVVKNDWDNLKKRNKQNKLSQILTNGKEILENFPEPCFYEKRYYTNASQVIVNNWEIFSKIFNFWKQKINFSISQYDSNPRFKRGNNHYYYNNNNKEEDERQRKHNEKTSTPVFR</sequence>
<evidence type="ECO:0000256" key="2">
    <source>
        <dbReference type="SAM" id="SignalP"/>
    </source>
</evidence>
<feature type="signal peptide" evidence="2">
    <location>
        <begin position="1"/>
        <end position="21"/>
    </location>
</feature>
<comment type="caution">
    <text evidence="3">The sequence shown here is derived from an EMBL/GenBank/DDBJ whole genome shotgun (WGS) entry which is preliminary data.</text>
</comment>
<keyword evidence="2" id="KW-0732">Signal</keyword>
<feature type="chain" id="PRO_5028361640" evidence="2">
    <location>
        <begin position="22"/>
        <end position="188"/>
    </location>
</feature>
<accession>A0A6V7UCZ3</accession>
<organism evidence="3 4">
    <name type="scientific">Meloidogyne enterolobii</name>
    <name type="common">Root-knot nematode worm</name>
    <name type="synonym">Meloidogyne mayaguensis</name>
    <dbReference type="NCBI Taxonomy" id="390850"/>
    <lineage>
        <taxon>Eukaryota</taxon>
        <taxon>Metazoa</taxon>
        <taxon>Ecdysozoa</taxon>
        <taxon>Nematoda</taxon>
        <taxon>Chromadorea</taxon>
        <taxon>Rhabditida</taxon>
        <taxon>Tylenchina</taxon>
        <taxon>Tylenchomorpha</taxon>
        <taxon>Tylenchoidea</taxon>
        <taxon>Meloidogynidae</taxon>
        <taxon>Meloidogyninae</taxon>
        <taxon>Meloidogyne</taxon>
    </lineage>
</organism>